<sequence>MDKTICRFTEGMITLPQGYCERTLNTLAGTRSTLPPITISRDKLGDHNNPEEYILSQLAILQKQMKDWQQEVHQPVVLGNNLTTGIMITYDFLRPDNLRLYQKQAVFTLNMDDLLIFSLSKASPISAADLQIFSDTLESFRTA</sequence>
<gene>
    <name evidence="1" type="ORF">C7430_11268</name>
</gene>
<dbReference type="Pfam" id="PF08786">
    <property type="entry name" value="DcrB"/>
    <property type="match status" value="1"/>
</dbReference>
<reference evidence="1 2" key="1">
    <citation type="submission" date="2018-05" db="EMBL/GenBank/DDBJ databases">
        <title>Genomic Encyclopedia of Type Strains, Phase IV (KMG-V): Genome sequencing to study the core and pangenomes of soil and plant-associated prokaryotes.</title>
        <authorList>
            <person name="Whitman W."/>
        </authorList>
    </citation>
    <scope>NUCLEOTIDE SEQUENCE [LARGE SCALE GENOMIC DNA]</scope>
    <source>
        <strain evidence="1 2">PNG 92-11</strain>
    </source>
</reference>
<dbReference type="Proteomes" id="UP000245996">
    <property type="component" value="Unassembled WGS sequence"/>
</dbReference>
<protein>
    <recommendedName>
        <fullName evidence="3">DUF1795 domain-containing protein</fullName>
    </recommendedName>
</protein>
<dbReference type="InterPro" id="IPR016123">
    <property type="entry name" value="Mog1/PsbP_a/b/a-sand"/>
</dbReference>
<dbReference type="KEGG" id="pagc:BEE12_23485"/>
<evidence type="ECO:0000313" key="2">
    <source>
        <dbReference type="Proteomes" id="UP000245996"/>
    </source>
</evidence>
<dbReference type="Gene3D" id="3.40.1000.10">
    <property type="entry name" value="Mog1/PsbP, alpha/beta/alpha sandwich"/>
    <property type="match status" value="1"/>
</dbReference>
<name>A0ABD6XQV2_ENTAG</name>
<dbReference type="EMBL" id="QGHE01000012">
    <property type="protein sequence ID" value="PWJ75880.1"/>
    <property type="molecule type" value="Genomic_DNA"/>
</dbReference>
<organism evidence="1 2">
    <name type="scientific">Enterobacter agglomerans</name>
    <name type="common">Erwinia herbicola</name>
    <name type="synonym">Pantoea agglomerans</name>
    <dbReference type="NCBI Taxonomy" id="549"/>
    <lineage>
        <taxon>Bacteria</taxon>
        <taxon>Pseudomonadati</taxon>
        <taxon>Pseudomonadota</taxon>
        <taxon>Gammaproteobacteria</taxon>
        <taxon>Enterobacterales</taxon>
        <taxon>Erwiniaceae</taxon>
        <taxon>Pantoea</taxon>
        <taxon>Pantoea agglomerans group</taxon>
    </lineage>
</organism>
<proteinExistence type="predicted"/>
<comment type="caution">
    <text evidence="1">The sequence shown here is derived from an EMBL/GenBank/DDBJ whole genome shotgun (WGS) entry which is preliminary data.</text>
</comment>
<dbReference type="RefSeq" id="WP_064703076.1">
    <property type="nucleotide sequence ID" value="NZ_CAJOSF010000012.1"/>
</dbReference>
<accession>A0ABD6XQV2</accession>
<dbReference type="InterPro" id="IPR014894">
    <property type="entry name" value="DcrB/EagT6"/>
</dbReference>
<evidence type="ECO:0000313" key="1">
    <source>
        <dbReference type="EMBL" id="PWJ75880.1"/>
    </source>
</evidence>
<evidence type="ECO:0008006" key="3">
    <source>
        <dbReference type="Google" id="ProtNLM"/>
    </source>
</evidence>
<dbReference type="AlphaFoldDB" id="A0ABD6XQV2"/>
<dbReference type="SUPFAM" id="SSF55724">
    <property type="entry name" value="Mog1p/PsbP-like"/>
    <property type="match status" value="1"/>
</dbReference>